<feature type="transmembrane region" description="Helical" evidence="1">
    <location>
        <begin position="223"/>
        <end position="240"/>
    </location>
</feature>
<keyword evidence="1" id="KW-0812">Transmembrane</keyword>
<gene>
    <name evidence="2" type="ORF">QWZ18_14260</name>
</gene>
<dbReference type="EMBL" id="JAUFPT010000046">
    <property type="protein sequence ID" value="MDN3571784.1"/>
    <property type="molecule type" value="Genomic_DNA"/>
</dbReference>
<feature type="transmembrane region" description="Helical" evidence="1">
    <location>
        <begin position="182"/>
        <end position="203"/>
    </location>
</feature>
<protein>
    <recommendedName>
        <fullName evidence="4">Exosortase/archaeosortase family protein</fullName>
    </recommendedName>
</protein>
<sequence length="251" mass="27893">MQRYLLESAQAARHFIGFNVGEAFALATTLSLVFANPRRRVPLNGSDITILLFSAIVWFIPHERGVYLSTTLAGLWFLFGSRSDHHLKGIGQIWLALSICELWGKIVFWLFYHVIEEFEVSFIYRVGQAYYNEIGITGANLSIRDDWSVVVLEGCSSFHNLSQTVLIWLSILKIANKPACSAAFRALGVSACLVVTINVTRILAMLPSHEAYFFWHDGSGSTLVALSSLAAAIVPILISVERSACRLSPRL</sequence>
<name>A0ABT8AR01_9HYPH</name>
<feature type="transmembrane region" description="Helical" evidence="1">
    <location>
        <begin position="41"/>
        <end position="60"/>
    </location>
</feature>
<evidence type="ECO:0008006" key="4">
    <source>
        <dbReference type="Google" id="ProtNLM"/>
    </source>
</evidence>
<evidence type="ECO:0000256" key="1">
    <source>
        <dbReference type="SAM" id="Phobius"/>
    </source>
</evidence>
<feature type="transmembrane region" description="Helical" evidence="1">
    <location>
        <begin position="93"/>
        <end position="112"/>
    </location>
</feature>
<dbReference type="Proteomes" id="UP001244297">
    <property type="component" value="Unassembled WGS sequence"/>
</dbReference>
<evidence type="ECO:0000313" key="3">
    <source>
        <dbReference type="Proteomes" id="UP001244297"/>
    </source>
</evidence>
<keyword evidence="1" id="KW-1133">Transmembrane helix</keyword>
<feature type="transmembrane region" description="Helical" evidence="1">
    <location>
        <begin position="12"/>
        <end position="34"/>
    </location>
</feature>
<proteinExistence type="predicted"/>
<keyword evidence="3" id="KW-1185">Reference proteome</keyword>
<evidence type="ECO:0000313" key="2">
    <source>
        <dbReference type="EMBL" id="MDN3571784.1"/>
    </source>
</evidence>
<reference evidence="3" key="1">
    <citation type="journal article" date="2019" name="Int. J. Syst. Evol. Microbiol.">
        <title>The Global Catalogue of Microorganisms (GCM) 10K type strain sequencing project: providing services to taxonomists for standard genome sequencing and annotation.</title>
        <authorList>
            <consortium name="The Broad Institute Genomics Platform"/>
            <consortium name="The Broad Institute Genome Sequencing Center for Infectious Disease"/>
            <person name="Wu L."/>
            <person name="Ma J."/>
        </authorList>
    </citation>
    <scope>NUCLEOTIDE SEQUENCE [LARGE SCALE GENOMIC DNA]</scope>
    <source>
        <strain evidence="3">CECT 7806</strain>
    </source>
</reference>
<comment type="caution">
    <text evidence="2">The sequence shown here is derived from an EMBL/GenBank/DDBJ whole genome shotgun (WGS) entry which is preliminary data.</text>
</comment>
<accession>A0ABT8AR01</accession>
<keyword evidence="1" id="KW-0472">Membrane</keyword>
<organism evidence="2 3">
    <name type="scientific">Methylobacterium longum</name>
    <dbReference type="NCBI Taxonomy" id="767694"/>
    <lineage>
        <taxon>Bacteria</taxon>
        <taxon>Pseudomonadati</taxon>
        <taxon>Pseudomonadota</taxon>
        <taxon>Alphaproteobacteria</taxon>
        <taxon>Hyphomicrobiales</taxon>
        <taxon>Methylobacteriaceae</taxon>
        <taxon>Methylobacterium</taxon>
    </lineage>
</organism>
<dbReference type="RefSeq" id="WP_238291789.1">
    <property type="nucleotide sequence ID" value="NZ_BPQS01000046.1"/>
</dbReference>